<reference evidence="2" key="1">
    <citation type="submission" date="2023-07" db="EMBL/GenBank/DDBJ databases">
        <title>Sorghum-associated microbial communities from plants grown in Nebraska, USA.</title>
        <authorList>
            <person name="Schachtman D."/>
        </authorList>
    </citation>
    <scope>NUCLEOTIDE SEQUENCE</scope>
    <source>
        <strain evidence="2">BE80</strain>
    </source>
</reference>
<dbReference type="RefSeq" id="WP_056696427.1">
    <property type="nucleotide sequence ID" value="NZ_JAVDTR010000010.1"/>
</dbReference>
<accession>A0AAP5LS65</accession>
<name>A0AAP5LS65_PAEAM</name>
<gene>
    <name evidence="2" type="ORF">J2W91_003723</name>
</gene>
<dbReference type="EMBL" id="JAVDTR010000010">
    <property type="protein sequence ID" value="MDR6725224.1"/>
    <property type="molecule type" value="Genomic_DNA"/>
</dbReference>
<feature type="chain" id="PRO_5043004882" evidence="1">
    <location>
        <begin position="20"/>
        <end position="253"/>
    </location>
</feature>
<protein>
    <submittedName>
        <fullName evidence="2">Uncharacterized protein</fullName>
    </submittedName>
</protein>
<evidence type="ECO:0000256" key="1">
    <source>
        <dbReference type="SAM" id="SignalP"/>
    </source>
</evidence>
<evidence type="ECO:0000313" key="3">
    <source>
        <dbReference type="Proteomes" id="UP001254832"/>
    </source>
</evidence>
<dbReference type="AlphaFoldDB" id="A0AAP5LS65"/>
<proteinExistence type="predicted"/>
<keyword evidence="1" id="KW-0732">Signal</keyword>
<dbReference type="Proteomes" id="UP001254832">
    <property type="component" value="Unassembled WGS sequence"/>
</dbReference>
<sequence length="253" mass="28425">MFIVHLLLALALLSGSGSSSDTTVAQQENYKPHLQFTSPEQVLASGLKPFRPSSEIDISNPNQVEQAVKLLREKHSEIFLSTDFNSEETFDFGGQITSLNNVPVNVSFDHGSLKIHITKAQFMEASDIPEESQKNISILNQGEISSKINYLDILYSVENTSEQNIGFYGLNSVHPNTGDPISSDRNFMRSLLEYNQYDGVVIDNKNYGLVYTDEPNELQSIELVFNKVYDYETEETIAEPMSLIIPLNTEELF</sequence>
<comment type="caution">
    <text evidence="2">The sequence shown here is derived from an EMBL/GenBank/DDBJ whole genome shotgun (WGS) entry which is preliminary data.</text>
</comment>
<evidence type="ECO:0000313" key="2">
    <source>
        <dbReference type="EMBL" id="MDR6725224.1"/>
    </source>
</evidence>
<feature type="signal peptide" evidence="1">
    <location>
        <begin position="1"/>
        <end position="19"/>
    </location>
</feature>
<organism evidence="2 3">
    <name type="scientific">Paenibacillus amylolyticus</name>
    <dbReference type="NCBI Taxonomy" id="1451"/>
    <lineage>
        <taxon>Bacteria</taxon>
        <taxon>Bacillati</taxon>
        <taxon>Bacillota</taxon>
        <taxon>Bacilli</taxon>
        <taxon>Bacillales</taxon>
        <taxon>Paenibacillaceae</taxon>
        <taxon>Paenibacillus</taxon>
    </lineage>
</organism>